<evidence type="ECO:0000313" key="3">
    <source>
        <dbReference type="Proteomes" id="UP000426444"/>
    </source>
</evidence>
<protein>
    <submittedName>
        <fullName evidence="2">MOSC domain protein</fullName>
    </submittedName>
</protein>
<keyword evidence="3" id="KW-1185">Reference proteome</keyword>
<organism evidence="2 3">
    <name type="scientific">Candidatus Syntrophocurvum alkaliphilum</name>
    <dbReference type="NCBI Taxonomy" id="2293317"/>
    <lineage>
        <taxon>Bacteria</taxon>
        <taxon>Bacillati</taxon>
        <taxon>Bacillota</taxon>
        <taxon>Clostridia</taxon>
        <taxon>Eubacteriales</taxon>
        <taxon>Syntrophomonadaceae</taxon>
        <taxon>Candidatus Syntrophocurvum</taxon>
    </lineage>
</organism>
<dbReference type="GO" id="GO:0030170">
    <property type="term" value="F:pyridoxal phosphate binding"/>
    <property type="evidence" value="ECO:0007669"/>
    <property type="project" value="InterPro"/>
</dbReference>
<feature type="domain" description="MOSC" evidence="1">
    <location>
        <begin position="21"/>
        <end position="146"/>
    </location>
</feature>
<dbReference type="InterPro" id="IPR011037">
    <property type="entry name" value="Pyrv_Knase-like_insert_dom_sf"/>
</dbReference>
<dbReference type="RefSeq" id="WP_156202720.1">
    <property type="nucleotide sequence ID" value="NZ_CP046457.1"/>
</dbReference>
<dbReference type="InterPro" id="IPR005302">
    <property type="entry name" value="MoCF_Sase_C"/>
</dbReference>
<dbReference type="OrthoDB" id="9794429at2"/>
<name>A0A6I6DGG9_9FIRM</name>
<dbReference type="PANTHER" id="PTHR36930:SF1">
    <property type="entry name" value="MOSC DOMAIN-CONTAINING PROTEIN"/>
    <property type="match status" value="1"/>
</dbReference>
<evidence type="ECO:0000313" key="2">
    <source>
        <dbReference type="EMBL" id="QGT98759.1"/>
    </source>
</evidence>
<gene>
    <name evidence="2" type="ORF">SYNTR_0166</name>
</gene>
<dbReference type="InterPro" id="IPR052716">
    <property type="entry name" value="MOSC_domain"/>
</dbReference>
<dbReference type="Gene3D" id="2.40.33.20">
    <property type="entry name" value="PK beta-barrel domain-like"/>
    <property type="match status" value="1"/>
</dbReference>
<dbReference type="EMBL" id="CP046457">
    <property type="protein sequence ID" value="QGT98759.1"/>
    <property type="molecule type" value="Genomic_DNA"/>
</dbReference>
<proteinExistence type="predicted"/>
<accession>A0A6I6DGG9</accession>
<dbReference type="GO" id="GO:0030151">
    <property type="term" value="F:molybdenum ion binding"/>
    <property type="evidence" value="ECO:0007669"/>
    <property type="project" value="InterPro"/>
</dbReference>
<evidence type="ECO:0000259" key="1">
    <source>
        <dbReference type="PROSITE" id="PS51340"/>
    </source>
</evidence>
<reference evidence="3" key="1">
    <citation type="journal article" date="2019" name="Microbiology">
        <title>Complete Genome Sequence of an Uncultured Bacterium of the Candidate Phylum Bipolaricaulota.</title>
        <authorList>
            <person name="Kadnikov V.V."/>
            <person name="Mardanov A.V."/>
            <person name="Beletsky A.V."/>
            <person name="Frank Y.A."/>
            <person name="Karnachuk O.V."/>
            <person name="Ravin N.V."/>
        </authorList>
    </citation>
    <scope>NUCLEOTIDE SEQUENCE [LARGE SCALE GENOMIC DNA]</scope>
</reference>
<dbReference type="Proteomes" id="UP000426444">
    <property type="component" value="Chromosome"/>
</dbReference>
<dbReference type="SUPFAM" id="SSF50800">
    <property type="entry name" value="PK beta-barrel domain-like"/>
    <property type="match status" value="1"/>
</dbReference>
<dbReference type="AlphaFoldDB" id="A0A6I6DGG9"/>
<dbReference type="GO" id="GO:0003824">
    <property type="term" value="F:catalytic activity"/>
    <property type="evidence" value="ECO:0007669"/>
    <property type="project" value="InterPro"/>
</dbReference>
<sequence length="146" mass="15957">MSQKGTLYSICISEKRGELKHPVQEAKVIENFGIENDGHAGDWDRQVTCLDAASVKKLSQDNNLELGPGQLAENLLIEGIDLKNIKPGQKIKIGNQVIIEIVHIGKEDHPSVVTKTFGVSLLPYEGLFCKVLKGGEIKPGNIVEVM</sequence>
<dbReference type="KEGG" id="salq:SYNTR_0166"/>
<dbReference type="PROSITE" id="PS51340">
    <property type="entry name" value="MOSC"/>
    <property type="match status" value="1"/>
</dbReference>
<dbReference type="PANTHER" id="PTHR36930">
    <property type="entry name" value="METAL-SULFUR CLUSTER BIOSYNTHESIS PROTEINS YUAD-RELATED"/>
    <property type="match status" value="1"/>
</dbReference>
<dbReference type="Pfam" id="PF03473">
    <property type="entry name" value="MOSC"/>
    <property type="match status" value="1"/>
</dbReference>